<dbReference type="OrthoDB" id="7469395at2"/>
<evidence type="ECO:0000256" key="1">
    <source>
        <dbReference type="SAM" id="MobiDB-lite"/>
    </source>
</evidence>
<evidence type="ECO:0000313" key="4">
    <source>
        <dbReference type="Proteomes" id="UP000024284"/>
    </source>
</evidence>
<dbReference type="Proteomes" id="UP000024284">
    <property type="component" value="Unassembled WGS sequence"/>
</dbReference>
<accession>A0A086P6F1</accession>
<dbReference type="InterPro" id="IPR011990">
    <property type="entry name" value="TPR-like_helical_dom_sf"/>
</dbReference>
<organism evidence="3 4">
    <name type="scientific">Sphingobium herbicidovorans (strain ATCC 700291 / DSM 11019 / CCUG 56400 / KCTC 2939 / LMG 18315 / NBRC 16415 / MH)</name>
    <name type="common">Sphingomonas herbicidovorans</name>
    <dbReference type="NCBI Taxonomy" id="1219045"/>
    <lineage>
        <taxon>Bacteria</taxon>
        <taxon>Pseudomonadati</taxon>
        <taxon>Pseudomonadota</taxon>
        <taxon>Alphaproteobacteria</taxon>
        <taxon>Sphingomonadales</taxon>
        <taxon>Sphingomonadaceae</taxon>
        <taxon>Sphingobium</taxon>
    </lineage>
</organism>
<dbReference type="PATRIC" id="fig|1219045.3.peg.3426"/>
<name>A0A086P6F1_SPHHM</name>
<reference evidence="3" key="1">
    <citation type="submission" date="2014-08" db="EMBL/GenBank/DDBJ databases">
        <title>Draft genome sequences of Sphingobium herbicidovorans.</title>
        <authorList>
            <person name="Gan H.M."/>
            <person name="Gan H.Y."/>
            <person name="Savka M.A."/>
        </authorList>
    </citation>
    <scope>NUCLEOTIDE SEQUENCE [LARGE SCALE GENOMIC DNA]</scope>
    <source>
        <strain evidence="3">NBRC 16415</strain>
    </source>
</reference>
<dbReference type="Gene3D" id="1.25.40.10">
    <property type="entry name" value="Tetratricopeptide repeat domain"/>
    <property type="match status" value="1"/>
</dbReference>
<proteinExistence type="predicted"/>
<evidence type="ECO:0000256" key="2">
    <source>
        <dbReference type="SAM" id="SignalP"/>
    </source>
</evidence>
<feature type="signal peptide" evidence="2">
    <location>
        <begin position="1"/>
        <end position="19"/>
    </location>
</feature>
<dbReference type="EMBL" id="JFZA02000045">
    <property type="protein sequence ID" value="KFG88969.1"/>
    <property type="molecule type" value="Genomic_DNA"/>
</dbReference>
<protein>
    <submittedName>
        <fullName evidence="3">TPR repeat protein</fullName>
    </submittedName>
</protein>
<dbReference type="eggNOG" id="ENOG5032P4U">
    <property type="taxonomic scope" value="Bacteria"/>
</dbReference>
<gene>
    <name evidence="3" type="ORF">BV98_003369</name>
</gene>
<dbReference type="AlphaFoldDB" id="A0A086P6F1"/>
<dbReference type="SUPFAM" id="SSF48452">
    <property type="entry name" value="TPR-like"/>
    <property type="match status" value="1"/>
</dbReference>
<evidence type="ECO:0000313" key="3">
    <source>
        <dbReference type="EMBL" id="KFG88969.1"/>
    </source>
</evidence>
<comment type="caution">
    <text evidence="3">The sequence shown here is derived from an EMBL/GenBank/DDBJ whole genome shotgun (WGS) entry which is preliminary data.</text>
</comment>
<keyword evidence="2" id="KW-0732">Signal</keyword>
<keyword evidence="4" id="KW-1185">Reference proteome</keyword>
<sequence>MHKMMLTTFLLTAALPAAAQEAPAAAPANPAAPAAPAESTAQTPAAAPAAAPAATLSQEQIVAFNKAVTDFTAGQQAQQQGDNMTAVAKYEAALPAIRDAVKTQPDKIENVNFLANALYATAAANAALQKLDAVAPLYEESLPHWRKVVAANPTDAQSRGVLTGILIQLGNFKLGKQDKAGADPFYAEAIPLARKAVAEQSNPVNRNLLLAALIGASQTSEDAALKAEAATLSKAMLADGSVDAANKPSAQVLAQMAKAG</sequence>
<feature type="region of interest" description="Disordered" evidence="1">
    <location>
        <begin position="27"/>
        <end position="50"/>
    </location>
</feature>
<feature type="chain" id="PRO_5001813212" evidence="2">
    <location>
        <begin position="20"/>
        <end position="260"/>
    </location>
</feature>